<dbReference type="Pfam" id="PF00224">
    <property type="entry name" value="PK"/>
    <property type="match status" value="1"/>
</dbReference>
<sequence>MTIIQKFTLLKCVIIAKIKFMGHKMIKKTKIVATLGPASDNEETMEAMVKAGVNVFRLNFSHGTHEYHKSNIDKIRNIEKKLNKRIGILQDICGPKIRVGKLSEPFYLKAGDELSIYAEDIVGEKVEKGIYKVSLNQPQILPMLKVGEYVYLYDGSIRAKVVSEGKEIVKTIIENDGILNSNKGVNFPNTALGIEIITQKDKEDMKFGAKHGVNFVAISFVQDANDVIKAKNILKEFGSRAAVLSKIEKFDAVENIDDIIAKSDGIMVARGDLGIEVPFYKVPTIQKLIIKKANAASKPVITATQMMLSMAEHETATRAEISDVANAVLDGTDAVMLSEESAIGKNPVAVVEAMSKTIIQTQSIYPYNKFDEFDFFDETDMVASSAASLAVRIKADALISITGSGKSAIKLARNRTNIDIIAVAHDEQTAHMLTLAWGVTPALVLEKTKLSSLLANVMKKAYEEGYVEHDKTYLVTAGHPTGVEGSTNLIRIIRRDQLDYYLELATE</sequence>
<keyword evidence="9" id="KW-0067">ATP-binding</keyword>
<dbReference type="GO" id="GO:0000287">
    <property type="term" value="F:magnesium ion binding"/>
    <property type="evidence" value="ECO:0007669"/>
    <property type="project" value="UniProtKB-UniRule"/>
</dbReference>
<evidence type="ECO:0000313" key="17">
    <source>
        <dbReference type="EMBL" id="ERJ25380.1"/>
    </source>
</evidence>
<evidence type="ECO:0000313" key="18">
    <source>
        <dbReference type="Proteomes" id="UP000016627"/>
    </source>
</evidence>
<feature type="domain" description="Pyruvate kinase barrel" evidence="15">
    <location>
        <begin position="27"/>
        <end position="350"/>
    </location>
</feature>
<dbReference type="NCBIfam" id="NF004978">
    <property type="entry name" value="PRK06354.1"/>
    <property type="match status" value="1"/>
</dbReference>
<evidence type="ECO:0000256" key="3">
    <source>
        <dbReference type="ARBA" id="ARBA00008663"/>
    </source>
</evidence>
<gene>
    <name evidence="17" type="ORF">ATCC51562_963</name>
</gene>
<dbReference type="Proteomes" id="UP000016627">
    <property type="component" value="Unassembled WGS sequence"/>
</dbReference>
<evidence type="ECO:0000256" key="4">
    <source>
        <dbReference type="ARBA" id="ARBA00012142"/>
    </source>
</evidence>
<dbReference type="Gene3D" id="3.40.1380.20">
    <property type="entry name" value="Pyruvate kinase, C-terminal domain"/>
    <property type="match status" value="1"/>
</dbReference>
<name>U2F619_9BACT</name>
<accession>U2F619</accession>
<dbReference type="eggNOG" id="COG0469">
    <property type="taxonomic scope" value="Bacteria"/>
</dbReference>
<keyword evidence="11 14" id="KW-0324">Glycolysis</keyword>
<dbReference type="Pfam" id="PF02887">
    <property type="entry name" value="PK_C"/>
    <property type="match status" value="1"/>
</dbReference>
<dbReference type="Gene3D" id="3.20.20.60">
    <property type="entry name" value="Phosphoenolpyruvate-binding domains"/>
    <property type="match status" value="1"/>
</dbReference>
<dbReference type="GO" id="GO:0004743">
    <property type="term" value="F:pyruvate kinase activity"/>
    <property type="evidence" value="ECO:0007669"/>
    <property type="project" value="UniProtKB-UniRule"/>
</dbReference>
<dbReference type="GO" id="GO:0005524">
    <property type="term" value="F:ATP binding"/>
    <property type="evidence" value="ECO:0007669"/>
    <property type="project" value="UniProtKB-KW"/>
</dbReference>
<keyword evidence="10 14" id="KW-0460">Magnesium</keyword>
<dbReference type="SUPFAM" id="SSF51621">
    <property type="entry name" value="Phosphoenolpyruvate/pyruvate domain"/>
    <property type="match status" value="1"/>
</dbReference>
<dbReference type="GO" id="GO:0016301">
    <property type="term" value="F:kinase activity"/>
    <property type="evidence" value="ECO:0007669"/>
    <property type="project" value="UniProtKB-KW"/>
</dbReference>
<dbReference type="PRINTS" id="PR01050">
    <property type="entry name" value="PYRUVTKNASE"/>
</dbReference>
<dbReference type="InterPro" id="IPR036918">
    <property type="entry name" value="Pyrv_Knase_C_sf"/>
</dbReference>
<keyword evidence="6" id="KW-0479">Metal-binding</keyword>
<dbReference type="GO" id="GO:0030955">
    <property type="term" value="F:potassium ion binding"/>
    <property type="evidence" value="ECO:0007669"/>
    <property type="project" value="UniProtKB-UniRule"/>
</dbReference>
<comment type="caution">
    <text evidence="17">The sequence shown here is derived from an EMBL/GenBank/DDBJ whole genome shotgun (WGS) entry which is preliminary data.</text>
</comment>
<dbReference type="InterPro" id="IPR018209">
    <property type="entry name" value="Pyrv_Knase_AS"/>
</dbReference>
<dbReference type="PATRIC" id="fig|1242969.3.peg.1654"/>
<proteinExistence type="inferred from homology"/>
<dbReference type="SUPFAM" id="SSF50800">
    <property type="entry name" value="PK beta-barrel domain-like"/>
    <property type="match status" value="1"/>
</dbReference>
<dbReference type="Gene3D" id="2.40.33.10">
    <property type="entry name" value="PK beta-barrel domain-like"/>
    <property type="match status" value="1"/>
</dbReference>
<dbReference type="PANTHER" id="PTHR11817">
    <property type="entry name" value="PYRUVATE KINASE"/>
    <property type="match status" value="1"/>
</dbReference>
<dbReference type="SUPFAM" id="SSF52935">
    <property type="entry name" value="PK C-terminal domain-like"/>
    <property type="match status" value="1"/>
</dbReference>
<evidence type="ECO:0000256" key="5">
    <source>
        <dbReference type="ARBA" id="ARBA00022679"/>
    </source>
</evidence>
<evidence type="ECO:0000256" key="12">
    <source>
        <dbReference type="ARBA" id="ARBA00023317"/>
    </source>
</evidence>
<evidence type="ECO:0000256" key="7">
    <source>
        <dbReference type="ARBA" id="ARBA00022741"/>
    </source>
</evidence>
<evidence type="ECO:0000256" key="8">
    <source>
        <dbReference type="ARBA" id="ARBA00022777"/>
    </source>
</evidence>
<dbReference type="InterPro" id="IPR001697">
    <property type="entry name" value="Pyr_Knase"/>
</dbReference>
<comment type="cofactor">
    <cofactor evidence="1">
        <name>K(+)</name>
        <dbReference type="ChEBI" id="CHEBI:29103"/>
    </cofactor>
</comment>
<dbReference type="InterPro" id="IPR040442">
    <property type="entry name" value="Pyrv_kinase-like_dom_sf"/>
</dbReference>
<dbReference type="PROSITE" id="PS00110">
    <property type="entry name" value="PYRUVATE_KINASE"/>
    <property type="match status" value="1"/>
</dbReference>
<evidence type="ECO:0000256" key="2">
    <source>
        <dbReference type="ARBA" id="ARBA00004997"/>
    </source>
</evidence>
<feature type="domain" description="Pyruvate kinase C-terminal" evidence="16">
    <location>
        <begin position="381"/>
        <end position="493"/>
    </location>
</feature>
<evidence type="ECO:0000256" key="10">
    <source>
        <dbReference type="ARBA" id="ARBA00022842"/>
    </source>
</evidence>
<comment type="similarity">
    <text evidence="3 14">Belongs to the pyruvate kinase family.</text>
</comment>
<comment type="catalytic activity">
    <reaction evidence="14">
        <text>pyruvate + ATP = phosphoenolpyruvate + ADP + H(+)</text>
        <dbReference type="Rhea" id="RHEA:18157"/>
        <dbReference type="ChEBI" id="CHEBI:15361"/>
        <dbReference type="ChEBI" id="CHEBI:15378"/>
        <dbReference type="ChEBI" id="CHEBI:30616"/>
        <dbReference type="ChEBI" id="CHEBI:58702"/>
        <dbReference type="ChEBI" id="CHEBI:456216"/>
        <dbReference type="EC" id="2.7.1.40"/>
    </reaction>
</comment>
<dbReference type="InterPro" id="IPR015813">
    <property type="entry name" value="Pyrv/PenolPyrv_kinase-like_dom"/>
</dbReference>
<evidence type="ECO:0000259" key="16">
    <source>
        <dbReference type="Pfam" id="PF02887"/>
    </source>
</evidence>
<dbReference type="UniPathway" id="UPA00109">
    <property type="reaction ID" value="UER00188"/>
</dbReference>
<dbReference type="InterPro" id="IPR015793">
    <property type="entry name" value="Pyrv_Knase_brl"/>
</dbReference>
<evidence type="ECO:0000256" key="9">
    <source>
        <dbReference type="ARBA" id="ARBA00022840"/>
    </source>
</evidence>
<keyword evidence="12 17" id="KW-0670">Pyruvate</keyword>
<evidence type="ECO:0000256" key="11">
    <source>
        <dbReference type="ARBA" id="ARBA00023152"/>
    </source>
</evidence>
<dbReference type="EMBL" id="ANNI01000009">
    <property type="protein sequence ID" value="ERJ25380.1"/>
    <property type="molecule type" value="Genomic_DNA"/>
</dbReference>
<dbReference type="NCBIfam" id="TIGR01064">
    <property type="entry name" value="pyruv_kin"/>
    <property type="match status" value="1"/>
</dbReference>
<organism evidence="17 18">
    <name type="scientific">Campylobacter concisus ATCC 51562</name>
    <dbReference type="NCBI Taxonomy" id="1242969"/>
    <lineage>
        <taxon>Bacteria</taxon>
        <taxon>Pseudomonadati</taxon>
        <taxon>Campylobacterota</taxon>
        <taxon>Epsilonproteobacteria</taxon>
        <taxon>Campylobacterales</taxon>
        <taxon>Campylobacteraceae</taxon>
        <taxon>Campylobacter</taxon>
    </lineage>
</organism>
<dbReference type="InterPro" id="IPR015806">
    <property type="entry name" value="Pyrv_Knase_insert_dom_sf"/>
</dbReference>
<dbReference type="EC" id="2.7.1.40" evidence="4 13"/>
<dbReference type="InterPro" id="IPR015795">
    <property type="entry name" value="Pyrv_Knase_C"/>
</dbReference>
<evidence type="ECO:0000256" key="6">
    <source>
        <dbReference type="ARBA" id="ARBA00022723"/>
    </source>
</evidence>
<evidence type="ECO:0000256" key="1">
    <source>
        <dbReference type="ARBA" id="ARBA00001958"/>
    </source>
</evidence>
<keyword evidence="7" id="KW-0547">Nucleotide-binding</keyword>
<evidence type="ECO:0000259" key="15">
    <source>
        <dbReference type="Pfam" id="PF00224"/>
    </source>
</evidence>
<dbReference type="InterPro" id="IPR011037">
    <property type="entry name" value="Pyrv_Knase-like_insert_dom_sf"/>
</dbReference>
<dbReference type="FunFam" id="2.40.33.10:FF:000001">
    <property type="entry name" value="Pyruvate kinase"/>
    <property type="match status" value="1"/>
</dbReference>
<dbReference type="AlphaFoldDB" id="U2F619"/>
<dbReference type="NCBIfam" id="NF004491">
    <property type="entry name" value="PRK05826.1"/>
    <property type="match status" value="1"/>
</dbReference>
<protein>
    <recommendedName>
        <fullName evidence="4 13">Pyruvate kinase</fullName>
        <ecNumber evidence="4 13">2.7.1.40</ecNumber>
    </recommendedName>
</protein>
<comment type="pathway">
    <text evidence="2 14">Carbohydrate degradation; glycolysis; pyruvate from D-glyceraldehyde 3-phosphate: step 5/5.</text>
</comment>
<keyword evidence="5 14" id="KW-0808">Transferase</keyword>
<reference evidence="17 18" key="1">
    <citation type="journal article" date="2013" name="BMC Genomics">
        <title>Comparative genomics of Campylobacter concisus isolates reveals genetic diversity and provides insights into disease association.</title>
        <authorList>
            <person name="Deshpande N.P."/>
            <person name="Kaakoush N.O."/>
            <person name="Wilkins M.R."/>
            <person name="Mitchell H.M."/>
        </authorList>
    </citation>
    <scope>NUCLEOTIDE SEQUENCE [LARGE SCALE GENOMIC DNA]</scope>
    <source>
        <strain evidence="17 18">ATCC 51562</strain>
    </source>
</reference>
<evidence type="ECO:0000256" key="14">
    <source>
        <dbReference type="RuleBase" id="RU000504"/>
    </source>
</evidence>
<evidence type="ECO:0000256" key="13">
    <source>
        <dbReference type="NCBIfam" id="TIGR01064"/>
    </source>
</evidence>
<keyword evidence="8 14" id="KW-0418">Kinase</keyword>